<dbReference type="PANTHER" id="PTHR24221">
    <property type="entry name" value="ATP-BINDING CASSETTE SUB-FAMILY B"/>
    <property type="match status" value="1"/>
</dbReference>
<dbReference type="CDD" id="cd07346">
    <property type="entry name" value="ABC_6TM_exporters"/>
    <property type="match status" value="1"/>
</dbReference>
<keyword evidence="4 10" id="KW-0067">ATP-binding</keyword>
<dbReference type="Gene3D" id="3.40.50.300">
    <property type="entry name" value="P-loop containing nucleotide triphosphate hydrolases"/>
    <property type="match status" value="1"/>
</dbReference>
<dbReference type="InterPro" id="IPR027417">
    <property type="entry name" value="P-loop_NTPase"/>
</dbReference>
<evidence type="ECO:0000259" key="8">
    <source>
        <dbReference type="PROSITE" id="PS50893"/>
    </source>
</evidence>
<evidence type="ECO:0000313" key="10">
    <source>
        <dbReference type="EMBL" id="SFO49188.1"/>
    </source>
</evidence>
<keyword evidence="11" id="KW-1185">Reference proteome</keyword>
<dbReference type="PROSITE" id="PS00211">
    <property type="entry name" value="ABC_TRANSPORTER_1"/>
    <property type="match status" value="1"/>
</dbReference>
<dbReference type="PROSITE" id="PS50929">
    <property type="entry name" value="ABC_TM1F"/>
    <property type="match status" value="1"/>
</dbReference>
<feature type="transmembrane region" description="Helical" evidence="7">
    <location>
        <begin position="163"/>
        <end position="180"/>
    </location>
</feature>
<evidence type="ECO:0000256" key="6">
    <source>
        <dbReference type="ARBA" id="ARBA00023136"/>
    </source>
</evidence>
<evidence type="ECO:0000256" key="1">
    <source>
        <dbReference type="ARBA" id="ARBA00004651"/>
    </source>
</evidence>
<evidence type="ECO:0000256" key="4">
    <source>
        <dbReference type="ARBA" id="ARBA00022840"/>
    </source>
</evidence>
<dbReference type="Proteomes" id="UP000198806">
    <property type="component" value="Unassembled WGS sequence"/>
</dbReference>
<evidence type="ECO:0000256" key="7">
    <source>
        <dbReference type="SAM" id="Phobius"/>
    </source>
</evidence>
<evidence type="ECO:0000256" key="5">
    <source>
        <dbReference type="ARBA" id="ARBA00022989"/>
    </source>
</evidence>
<dbReference type="PROSITE" id="PS50893">
    <property type="entry name" value="ABC_TRANSPORTER_2"/>
    <property type="match status" value="1"/>
</dbReference>
<keyword evidence="3" id="KW-0547">Nucleotide-binding</keyword>
<evidence type="ECO:0000259" key="9">
    <source>
        <dbReference type="PROSITE" id="PS50929"/>
    </source>
</evidence>
<proteinExistence type="predicted"/>
<dbReference type="SUPFAM" id="SSF52540">
    <property type="entry name" value="P-loop containing nucleoside triphosphate hydrolases"/>
    <property type="match status" value="1"/>
</dbReference>
<dbReference type="InterPro" id="IPR011527">
    <property type="entry name" value="ABC1_TM_dom"/>
</dbReference>
<dbReference type="GO" id="GO:0034040">
    <property type="term" value="F:ATPase-coupled lipid transmembrane transporter activity"/>
    <property type="evidence" value="ECO:0007669"/>
    <property type="project" value="TreeGrafter"/>
</dbReference>
<name>A0A1I5HLJ7_9FIRM</name>
<feature type="transmembrane region" description="Helical" evidence="7">
    <location>
        <begin position="275"/>
        <end position="302"/>
    </location>
</feature>
<dbReference type="STRING" id="1527.SAMN04489757_13127"/>
<dbReference type="InterPro" id="IPR003593">
    <property type="entry name" value="AAA+_ATPase"/>
</dbReference>
<feature type="transmembrane region" description="Helical" evidence="7">
    <location>
        <begin position="136"/>
        <end position="157"/>
    </location>
</feature>
<dbReference type="SMART" id="SM00382">
    <property type="entry name" value="AAA"/>
    <property type="match status" value="1"/>
</dbReference>
<comment type="subcellular location">
    <subcellularLocation>
        <location evidence="1">Cell membrane</location>
        <topology evidence="1">Multi-pass membrane protein</topology>
    </subcellularLocation>
</comment>
<organism evidence="10 11">
    <name type="scientific">Anaerocolumna aminovalerica</name>
    <dbReference type="NCBI Taxonomy" id="1527"/>
    <lineage>
        <taxon>Bacteria</taxon>
        <taxon>Bacillati</taxon>
        <taxon>Bacillota</taxon>
        <taxon>Clostridia</taxon>
        <taxon>Lachnospirales</taxon>
        <taxon>Lachnospiraceae</taxon>
        <taxon>Anaerocolumna</taxon>
    </lineage>
</organism>
<gene>
    <name evidence="10" type="ORF">SAMN04489757_13127</name>
</gene>
<dbReference type="InterPro" id="IPR039421">
    <property type="entry name" value="Type_1_exporter"/>
</dbReference>
<feature type="domain" description="ABC transporter" evidence="8">
    <location>
        <begin position="336"/>
        <end position="567"/>
    </location>
</feature>
<feature type="transmembrane region" description="Helical" evidence="7">
    <location>
        <begin position="20"/>
        <end position="42"/>
    </location>
</feature>
<dbReference type="InterPro" id="IPR003439">
    <property type="entry name" value="ABC_transporter-like_ATP-bd"/>
</dbReference>
<dbReference type="GO" id="GO:0016887">
    <property type="term" value="F:ATP hydrolysis activity"/>
    <property type="evidence" value="ECO:0007669"/>
    <property type="project" value="InterPro"/>
</dbReference>
<dbReference type="GO" id="GO:0005886">
    <property type="term" value="C:plasma membrane"/>
    <property type="evidence" value="ECO:0007669"/>
    <property type="project" value="UniProtKB-SubCell"/>
</dbReference>
<dbReference type="GO" id="GO:0005524">
    <property type="term" value="F:ATP binding"/>
    <property type="evidence" value="ECO:0007669"/>
    <property type="project" value="UniProtKB-KW"/>
</dbReference>
<feature type="transmembrane region" description="Helical" evidence="7">
    <location>
        <begin position="57"/>
        <end position="78"/>
    </location>
</feature>
<dbReference type="GO" id="GO:0140359">
    <property type="term" value="F:ABC-type transporter activity"/>
    <property type="evidence" value="ECO:0007669"/>
    <property type="project" value="InterPro"/>
</dbReference>
<feature type="transmembrane region" description="Helical" evidence="7">
    <location>
        <begin position="238"/>
        <end position="263"/>
    </location>
</feature>
<dbReference type="PANTHER" id="PTHR24221:SF654">
    <property type="entry name" value="ATP-BINDING CASSETTE SUB-FAMILY B MEMBER 6"/>
    <property type="match status" value="1"/>
</dbReference>
<sequence>MSNKDAVKKLVSLLKEYKRIIYFIFGCLIISTGLNLCIPLLSRSIMDYGFIGGDKELLIKLVMISAILPIVNAAIDLLKEKKRIDISAKLEYSLSEKAFQHLIKIKANYFTGKNYTEIFNNLNTDIAYMVSITDGAAFFIVTQVFSITGGIIGLFIINYKMTLLVLIYIPCKYLLMKYLARRRKLYADQYIEDAQKYAKWFGDTVGGVHEIKLFNIADGKKQEFEDKQKKVIIQKKKINLLGVWNASMDTLMIQLLIMVLYILGANLVFDFKLSVGSVFAFITYSTYVTAPISGILNIGYMLSGIIPSTKRYYEFMDLQEEEERGNPLTHPVFGTIKLRDVSFSYVLDKPILKNMYIRFEKGSKTALIGKNGTGKSTIIGLITRMYEPDQGKILLNEEDVLSFALSEYREMISVVSQQVYLFDNTIRNNICLYKKKSEEEIMQAVIDSGLKDFIDEVSLDYSVGQNGSLLSGGQKQKIAMARALLHDKSIIIFDEATSNTDVYSEMQINNLLHSRLKEKTVIVVTHKQEVLKEVDQIILLGTEGLVSGTYEELYNGNQDFSEMVDLLNR</sequence>
<evidence type="ECO:0000256" key="3">
    <source>
        <dbReference type="ARBA" id="ARBA00022741"/>
    </source>
</evidence>
<dbReference type="EMBL" id="FOWD01000031">
    <property type="protein sequence ID" value="SFO49188.1"/>
    <property type="molecule type" value="Genomic_DNA"/>
</dbReference>
<dbReference type="Pfam" id="PF00005">
    <property type="entry name" value="ABC_tran"/>
    <property type="match status" value="1"/>
</dbReference>
<keyword evidence="6 7" id="KW-0472">Membrane</keyword>
<dbReference type="Gene3D" id="1.20.1560.10">
    <property type="entry name" value="ABC transporter type 1, transmembrane domain"/>
    <property type="match status" value="1"/>
</dbReference>
<protein>
    <submittedName>
        <fullName evidence="10">ATP-binding cassette, subfamily B, MsbA</fullName>
    </submittedName>
</protein>
<accession>A0A1I5HLJ7</accession>
<dbReference type="AlphaFoldDB" id="A0A1I5HLJ7"/>
<evidence type="ECO:0000256" key="2">
    <source>
        <dbReference type="ARBA" id="ARBA00022692"/>
    </source>
</evidence>
<dbReference type="OrthoDB" id="1891664at2"/>
<dbReference type="Pfam" id="PF00664">
    <property type="entry name" value="ABC_membrane"/>
    <property type="match status" value="1"/>
</dbReference>
<dbReference type="SUPFAM" id="SSF90123">
    <property type="entry name" value="ABC transporter transmembrane region"/>
    <property type="match status" value="1"/>
</dbReference>
<dbReference type="RefSeq" id="WP_091687733.1">
    <property type="nucleotide sequence ID" value="NZ_BAABFM010000040.1"/>
</dbReference>
<keyword evidence="2 7" id="KW-0812">Transmembrane</keyword>
<dbReference type="InterPro" id="IPR036640">
    <property type="entry name" value="ABC1_TM_sf"/>
</dbReference>
<dbReference type="InterPro" id="IPR017871">
    <property type="entry name" value="ABC_transporter-like_CS"/>
</dbReference>
<reference evidence="10 11" key="1">
    <citation type="submission" date="2016-10" db="EMBL/GenBank/DDBJ databases">
        <authorList>
            <person name="de Groot N.N."/>
        </authorList>
    </citation>
    <scope>NUCLEOTIDE SEQUENCE [LARGE SCALE GENOMIC DNA]</scope>
    <source>
        <strain evidence="10 11">DSM 1283</strain>
    </source>
</reference>
<evidence type="ECO:0000313" key="11">
    <source>
        <dbReference type="Proteomes" id="UP000198806"/>
    </source>
</evidence>
<feature type="domain" description="ABC transmembrane type-1" evidence="9">
    <location>
        <begin position="23"/>
        <end position="304"/>
    </location>
</feature>
<keyword evidence="5 7" id="KW-1133">Transmembrane helix</keyword>